<comment type="subcellular location">
    <subcellularLocation>
        <location evidence="1 10">Cell outer membrane</location>
        <topology evidence="1 10">Multi-pass membrane protein</topology>
    </subcellularLocation>
</comment>
<comment type="similarity">
    <text evidence="10 11">Belongs to the TonB-dependent receptor family.</text>
</comment>
<evidence type="ECO:0000256" key="4">
    <source>
        <dbReference type="ARBA" id="ARBA00022692"/>
    </source>
</evidence>
<dbReference type="NCBIfam" id="TIGR04056">
    <property type="entry name" value="OMP_RagA_SusC"/>
    <property type="match status" value="1"/>
</dbReference>
<keyword evidence="16" id="KW-1185">Reference proteome</keyword>
<dbReference type="Gene3D" id="2.170.130.10">
    <property type="entry name" value="TonB-dependent receptor, plug domain"/>
    <property type="match status" value="1"/>
</dbReference>
<keyword evidence="3 10" id="KW-1134">Transmembrane beta strand</keyword>
<name>A0A5C6YYN9_9FLAO</name>
<reference evidence="15 16" key="1">
    <citation type="submission" date="2019-08" db="EMBL/GenBank/DDBJ databases">
        <title>Genome of Aequorivita antarctica SW49 (type strain).</title>
        <authorList>
            <person name="Bowman J.P."/>
        </authorList>
    </citation>
    <scope>NUCLEOTIDE SEQUENCE [LARGE SCALE GENOMIC DNA]</scope>
    <source>
        <strain evidence="15 16">SW49</strain>
    </source>
</reference>
<evidence type="ECO:0000256" key="10">
    <source>
        <dbReference type="PROSITE-ProRule" id="PRU01360"/>
    </source>
</evidence>
<dbReference type="InterPro" id="IPR039426">
    <property type="entry name" value="TonB-dep_rcpt-like"/>
</dbReference>
<keyword evidence="6 11" id="KW-0798">TonB box</keyword>
<evidence type="ECO:0000256" key="11">
    <source>
        <dbReference type="RuleBase" id="RU003357"/>
    </source>
</evidence>
<dbReference type="Proteomes" id="UP000321497">
    <property type="component" value="Unassembled WGS sequence"/>
</dbReference>
<feature type="chain" id="PRO_5022742327" evidence="12">
    <location>
        <begin position="28"/>
        <end position="998"/>
    </location>
</feature>
<dbReference type="Gene3D" id="2.60.40.1120">
    <property type="entry name" value="Carboxypeptidase-like, regulatory domain"/>
    <property type="match status" value="1"/>
</dbReference>
<evidence type="ECO:0000256" key="9">
    <source>
        <dbReference type="ARBA" id="ARBA00023237"/>
    </source>
</evidence>
<evidence type="ECO:0000313" key="15">
    <source>
        <dbReference type="EMBL" id="TXD72729.1"/>
    </source>
</evidence>
<dbReference type="NCBIfam" id="TIGR04057">
    <property type="entry name" value="SusC_RagA_signa"/>
    <property type="match status" value="1"/>
</dbReference>
<evidence type="ECO:0000256" key="7">
    <source>
        <dbReference type="ARBA" id="ARBA00023136"/>
    </source>
</evidence>
<protein>
    <submittedName>
        <fullName evidence="15">SusC/RagA family TonB-linked outer membrane protein</fullName>
    </submittedName>
</protein>
<dbReference type="InterPro" id="IPR012910">
    <property type="entry name" value="Plug_dom"/>
</dbReference>
<evidence type="ECO:0000259" key="14">
    <source>
        <dbReference type="Pfam" id="PF07715"/>
    </source>
</evidence>
<dbReference type="GO" id="GO:0015344">
    <property type="term" value="F:siderophore uptake transmembrane transporter activity"/>
    <property type="evidence" value="ECO:0007669"/>
    <property type="project" value="TreeGrafter"/>
</dbReference>
<keyword evidence="4 10" id="KW-0812">Transmembrane</keyword>
<evidence type="ECO:0000256" key="1">
    <source>
        <dbReference type="ARBA" id="ARBA00004571"/>
    </source>
</evidence>
<proteinExistence type="inferred from homology"/>
<keyword evidence="7 10" id="KW-0472">Membrane</keyword>
<keyword evidence="5 12" id="KW-0732">Signal</keyword>
<dbReference type="Pfam" id="PF07715">
    <property type="entry name" value="Plug"/>
    <property type="match status" value="1"/>
</dbReference>
<evidence type="ECO:0000256" key="8">
    <source>
        <dbReference type="ARBA" id="ARBA00023170"/>
    </source>
</evidence>
<keyword evidence="8" id="KW-0675">Receptor</keyword>
<keyword evidence="9 10" id="KW-0998">Cell outer membrane</keyword>
<evidence type="ECO:0000259" key="13">
    <source>
        <dbReference type="Pfam" id="PF00593"/>
    </source>
</evidence>
<evidence type="ECO:0000256" key="3">
    <source>
        <dbReference type="ARBA" id="ARBA00022452"/>
    </source>
</evidence>
<dbReference type="Pfam" id="PF00593">
    <property type="entry name" value="TonB_dep_Rec_b-barrel"/>
    <property type="match status" value="1"/>
</dbReference>
<dbReference type="InterPro" id="IPR023996">
    <property type="entry name" value="TonB-dep_OMP_SusC/RagA"/>
</dbReference>
<dbReference type="OrthoDB" id="9768177at2"/>
<dbReference type="EMBL" id="VORT01000007">
    <property type="protein sequence ID" value="TXD72729.1"/>
    <property type="molecule type" value="Genomic_DNA"/>
</dbReference>
<dbReference type="PROSITE" id="PS52016">
    <property type="entry name" value="TONB_DEPENDENT_REC_3"/>
    <property type="match status" value="1"/>
</dbReference>
<dbReference type="GO" id="GO:0044718">
    <property type="term" value="P:siderophore transmembrane transport"/>
    <property type="evidence" value="ECO:0007669"/>
    <property type="project" value="TreeGrafter"/>
</dbReference>
<dbReference type="InterPro" id="IPR036942">
    <property type="entry name" value="Beta-barrel_TonB_sf"/>
</dbReference>
<dbReference type="SUPFAM" id="SSF56935">
    <property type="entry name" value="Porins"/>
    <property type="match status" value="1"/>
</dbReference>
<sequence length="998" mass="109930">MKNKYRGYYVLPLSFALFWALSTPLTSQNGSPPLSGIVSDAKGPLGGVNIIVKNSARGTQSDLDGHYEIAAQRSDTVVFSYLGYKTQEIAVGRGSILNITMQPDATALDAVVINAGYYKVSDKEKTGSISRITAKEIENQPVQNPLAAMQGRMPGIHITQNSGVPGSGFEVRIRGKNSIAAGNNPLYVVDGVPYTINTLGATTVASSIIALSDINPLNSLDPNNIESIEVLKDADATAIYGSRGANGVVLITTKSGKNGDTKLTVRALSGLASITRKLDLLNTEQYLAMRREAFANDGYTEYPVTAYDLNGTWQTNRYTDWQEELIGGTAYTNNVQATLTGGNAQTSFLLSGGYYKETTVFPGDFKYGKGTVHAKMDHSSPNEKLKVSFSANYAADKNELPGADLSLQAKNLPPNAPALYDSEGNLNWENGTWENPLAILNGEYTNSTNSLIANTVLSYKLFERLQLQTSLGYTDNRLEEDRTSPNTIYNPDWGLDSGFSSIYLNSAHRSSWIVEPQINWEQPLGQGLLKILAGATFQQQTADILTKFGSGFPSNNLIHNLGAASYILAFADRHTDYRYEAIYGRVNYNWKEKYILNLTGRHDGSSRFGPDNRFANFAAVGVAWLYSDEPFVKNNLPFLSFGKLRGSYGSSGNDQIGDYGYLDTYSTTGVPYNGNIGISPTQLYNPNYGWEINEKFEIGLETAFFKNRLQLNANYYDNRSSNQLTGIPLPGTTGFGNIQANLNATVQNYGWEFSLVSNNLNSEVFKWTTSFNISLPKNKLLEFPNLEQSTYRNSYVIGEPITIRKVYHVLGVNPETGIFEFEDYNNDGVISAPDDKQMVVDMAPKYYGGLENVLSYKNLRLDIFFQFNKQKASNNFFYGNTPGTMANQTTEVLDRWQQPGDEATMQMFTSGDNPEAVLAFSHYGESDGSISDAPFVRLKNVALTYTLPESVLKGMDCRVYMQGQNVFTITKFNGGDPERVSGFLPPLRQVAMGVELSL</sequence>
<dbReference type="PANTHER" id="PTHR30069">
    <property type="entry name" value="TONB-DEPENDENT OUTER MEMBRANE RECEPTOR"/>
    <property type="match status" value="1"/>
</dbReference>
<dbReference type="PANTHER" id="PTHR30069:SF29">
    <property type="entry name" value="HEMOGLOBIN AND HEMOGLOBIN-HAPTOGLOBIN-BINDING PROTEIN 1-RELATED"/>
    <property type="match status" value="1"/>
</dbReference>
<dbReference type="InterPro" id="IPR023997">
    <property type="entry name" value="TonB-dep_OMP_SusC/RagA_CS"/>
</dbReference>
<dbReference type="InterPro" id="IPR008969">
    <property type="entry name" value="CarboxyPept-like_regulatory"/>
</dbReference>
<feature type="domain" description="TonB-dependent receptor plug" evidence="14">
    <location>
        <begin position="123"/>
        <end position="248"/>
    </location>
</feature>
<feature type="signal peptide" evidence="12">
    <location>
        <begin position="1"/>
        <end position="27"/>
    </location>
</feature>
<evidence type="ECO:0000256" key="2">
    <source>
        <dbReference type="ARBA" id="ARBA00022448"/>
    </source>
</evidence>
<feature type="domain" description="TonB-dependent receptor-like beta-barrel" evidence="13">
    <location>
        <begin position="426"/>
        <end position="879"/>
    </location>
</feature>
<keyword evidence="2 10" id="KW-0813">Transport</keyword>
<gene>
    <name evidence="15" type="ORF">ESU54_10935</name>
</gene>
<dbReference type="InterPro" id="IPR037066">
    <property type="entry name" value="Plug_dom_sf"/>
</dbReference>
<dbReference type="RefSeq" id="WP_111844362.1">
    <property type="nucleotide sequence ID" value="NZ_UEGI01000006.1"/>
</dbReference>
<dbReference type="SUPFAM" id="SSF49464">
    <property type="entry name" value="Carboxypeptidase regulatory domain-like"/>
    <property type="match status" value="1"/>
</dbReference>
<dbReference type="GO" id="GO:0009279">
    <property type="term" value="C:cell outer membrane"/>
    <property type="evidence" value="ECO:0007669"/>
    <property type="project" value="UniProtKB-SubCell"/>
</dbReference>
<dbReference type="InterPro" id="IPR000531">
    <property type="entry name" value="Beta-barrel_TonB"/>
</dbReference>
<dbReference type="AlphaFoldDB" id="A0A5C6YYN9"/>
<evidence type="ECO:0000256" key="12">
    <source>
        <dbReference type="SAM" id="SignalP"/>
    </source>
</evidence>
<organism evidence="15 16">
    <name type="scientific">Aequorivita antarctica</name>
    <dbReference type="NCBI Taxonomy" id="153266"/>
    <lineage>
        <taxon>Bacteria</taxon>
        <taxon>Pseudomonadati</taxon>
        <taxon>Bacteroidota</taxon>
        <taxon>Flavobacteriia</taxon>
        <taxon>Flavobacteriales</taxon>
        <taxon>Flavobacteriaceae</taxon>
        <taxon>Aequorivita</taxon>
    </lineage>
</organism>
<comment type="caution">
    <text evidence="15">The sequence shown here is derived from an EMBL/GenBank/DDBJ whole genome shotgun (WGS) entry which is preliminary data.</text>
</comment>
<evidence type="ECO:0000256" key="5">
    <source>
        <dbReference type="ARBA" id="ARBA00022729"/>
    </source>
</evidence>
<evidence type="ECO:0000256" key="6">
    <source>
        <dbReference type="ARBA" id="ARBA00023077"/>
    </source>
</evidence>
<evidence type="ECO:0000313" key="16">
    <source>
        <dbReference type="Proteomes" id="UP000321497"/>
    </source>
</evidence>
<accession>A0A5C6YYN9</accession>
<dbReference type="Gene3D" id="2.40.170.20">
    <property type="entry name" value="TonB-dependent receptor, beta-barrel domain"/>
    <property type="match status" value="1"/>
</dbReference>
<dbReference type="Pfam" id="PF13715">
    <property type="entry name" value="CarbopepD_reg_2"/>
    <property type="match status" value="1"/>
</dbReference>